<feature type="binding site" evidence="7">
    <location>
        <position position="433"/>
    </location>
    <ligand>
        <name>Ca(2+)</name>
        <dbReference type="ChEBI" id="CHEBI:29108"/>
    </ligand>
</feature>
<accession>A0A6B2L3X4</accession>
<dbReference type="InterPro" id="IPR036026">
    <property type="entry name" value="Seven-hairpin_glycosidases"/>
</dbReference>
<dbReference type="PRINTS" id="PR00747">
    <property type="entry name" value="GLYHDRLASE47"/>
</dbReference>
<comment type="cofactor">
    <cofactor evidence="1 7">
        <name>Ca(2+)</name>
        <dbReference type="ChEBI" id="CHEBI:29108"/>
    </cofactor>
</comment>
<evidence type="ECO:0000256" key="5">
    <source>
        <dbReference type="ARBA" id="ARBA00023157"/>
    </source>
</evidence>
<evidence type="ECO:0000313" key="10">
    <source>
        <dbReference type="EMBL" id="NDV31548.1"/>
    </source>
</evidence>
<name>A0A6B2L3X4_9EUKA</name>
<dbReference type="PANTHER" id="PTHR11742">
    <property type="entry name" value="MANNOSYL-OLIGOSACCHARIDE ALPHA-1,2-MANNOSIDASE-RELATED"/>
    <property type="match status" value="1"/>
</dbReference>
<keyword evidence="7" id="KW-0479">Metal-binding</keyword>
<organism evidence="10">
    <name type="scientific">Arcella intermedia</name>
    <dbReference type="NCBI Taxonomy" id="1963864"/>
    <lineage>
        <taxon>Eukaryota</taxon>
        <taxon>Amoebozoa</taxon>
        <taxon>Tubulinea</taxon>
        <taxon>Elardia</taxon>
        <taxon>Arcellinida</taxon>
        <taxon>Sphaerothecina</taxon>
        <taxon>Arcellidae</taxon>
        <taxon>Arcella</taxon>
    </lineage>
</organism>
<dbReference type="GO" id="GO:0005975">
    <property type="term" value="P:carbohydrate metabolic process"/>
    <property type="evidence" value="ECO:0007669"/>
    <property type="project" value="InterPro"/>
</dbReference>
<keyword evidence="4 9" id="KW-0378">Hydrolase</keyword>
<feature type="active site" description="Proton donor" evidence="6">
    <location>
        <position position="64"/>
    </location>
</feature>
<comment type="similarity">
    <text evidence="3 9">Belongs to the glycosyl hydrolase 47 family.</text>
</comment>
<dbReference type="GO" id="GO:0004571">
    <property type="term" value="F:mannosyl-oligosaccharide 1,2-alpha-mannosidase activity"/>
    <property type="evidence" value="ECO:0007669"/>
    <property type="project" value="InterPro"/>
</dbReference>
<evidence type="ECO:0000256" key="6">
    <source>
        <dbReference type="PIRSR" id="PIRSR601382-1"/>
    </source>
</evidence>
<protein>
    <recommendedName>
        <fullName evidence="9">alpha-1,2-Mannosidase</fullName>
        <ecNumber evidence="9">3.2.1.-</ecNumber>
    </recommendedName>
</protein>
<evidence type="ECO:0000256" key="2">
    <source>
        <dbReference type="ARBA" id="ARBA00004922"/>
    </source>
</evidence>
<evidence type="ECO:0000256" key="3">
    <source>
        <dbReference type="ARBA" id="ARBA00007658"/>
    </source>
</evidence>
<evidence type="ECO:0000256" key="1">
    <source>
        <dbReference type="ARBA" id="ARBA00001913"/>
    </source>
</evidence>
<dbReference type="GO" id="GO:0005509">
    <property type="term" value="F:calcium ion binding"/>
    <property type="evidence" value="ECO:0007669"/>
    <property type="project" value="InterPro"/>
</dbReference>
<evidence type="ECO:0000256" key="8">
    <source>
        <dbReference type="PIRSR" id="PIRSR601382-3"/>
    </source>
</evidence>
<feature type="active site" description="Proton donor" evidence="6">
    <location>
        <position position="321"/>
    </location>
</feature>
<dbReference type="SUPFAM" id="SSF48225">
    <property type="entry name" value="Seven-hairpin glycosidases"/>
    <property type="match status" value="1"/>
</dbReference>
<dbReference type="EC" id="3.2.1.-" evidence="9"/>
<keyword evidence="9" id="KW-0326">Glycosidase</keyword>
<dbReference type="GO" id="GO:0005783">
    <property type="term" value="C:endoplasmic reticulum"/>
    <property type="evidence" value="ECO:0007669"/>
    <property type="project" value="TreeGrafter"/>
</dbReference>
<dbReference type="Pfam" id="PF01532">
    <property type="entry name" value="Glyco_hydro_47"/>
    <property type="match status" value="1"/>
</dbReference>
<comment type="pathway">
    <text evidence="2">Protein modification; protein glycosylation.</text>
</comment>
<evidence type="ECO:0000256" key="7">
    <source>
        <dbReference type="PIRSR" id="PIRSR601382-2"/>
    </source>
</evidence>
<feature type="disulfide bond" evidence="8">
    <location>
        <begin position="274"/>
        <end position="307"/>
    </location>
</feature>
<reference evidence="10" key="1">
    <citation type="journal article" date="2020" name="J. Eukaryot. Microbiol.">
        <title>De novo Sequencing, Assembly and Annotation of the Transcriptome for the Free-Living Testate Amoeba Arcella intermedia.</title>
        <authorList>
            <person name="Ribeiro G.M."/>
            <person name="Porfirio-Sousa A.L."/>
            <person name="Maurer-Alcala X.X."/>
            <person name="Katz L.A."/>
            <person name="Lahr D.J.G."/>
        </authorList>
    </citation>
    <scope>NUCLEOTIDE SEQUENCE</scope>
</reference>
<dbReference type="InterPro" id="IPR050749">
    <property type="entry name" value="Glycosyl_Hydrolase_47"/>
</dbReference>
<dbReference type="InterPro" id="IPR001382">
    <property type="entry name" value="Glyco_hydro_47"/>
</dbReference>
<dbReference type="PANTHER" id="PTHR11742:SF6">
    <property type="entry name" value="MANNOSYL-OLIGOSACCHARIDE ALPHA-1,2-MANNOSIDASE IA-RELATED"/>
    <property type="match status" value="1"/>
</dbReference>
<dbReference type="GO" id="GO:0000139">
    <property type="term" value="C:Golgi membrane"/>
    <property type="evidence" value="ECO:0007669"/>
    <property type="project" value="TreeGrafter"/>
</dbReference>
<evidence type="ECO:0000256" key="4">
    <source>
        <dbReference type="ARBA" id="ARBA00022801"/>
    </source>
</evidence>
<keyword evidence="5 8" id="KW-1015">Disulfide bond</keyword>
<feature type="active site" evidence="6">
    <location>
        <position position="347"/>
    </location>
</feature>
<proteinExistence type="inferred from homology"/>
<evidence type="ECO:0000256" key="9">
    <source>
        <dbReference type="RuleBase" id="RU361193"/>
    </source>
</evidence>
<feature type="active site" evidence="6">
    <location>
        <position position="196"/>
    </location>
</feature>
<sequence>MGQSELRPVTGGCHNSMFNGLPLTAADSIDTLLIMGLNDEYYRALDHFKANLKWDKQMDVSVFETTIRFVGGFLTAYQMTGENFFLESVTDLVNRLLPAFNTGSGLPRSTVNLVTGACSEPAWMISSAVLAEVGTLQLEFATLSHHTRNPVYLQKVSDIYNVLRNHLPADYLFPPFLNYADGSTKPSTITIGGLGDSYYEYLLKFWLLNEKKDKDIGDWYYKSAQSIIDNLALYGIPSQPYIEVENPDRKDYMYFLSERDGAGRIINRQDHLACFAGGMLGLGSLYIEDENTKQNHLRVAEGLARFCWEMYNKTATGLSPEAVPVNFNGEEIQIVTTNNVEWIMRPEAVETWFILWRITKKQKYRDWGWYIFEAMNKHSRTDLGYSGLRNVNNVPPEKDNVQQSFFMAETMKYLFLLFTPDDVLPLDKFVFNTEAHPLLKFQADAFFEV</sequence>
<dbReference type="AlphaFoldDB" id="A0A6B2L3X4"/>
<dbReference type="InterPro" id="IPR012341">
    <property type="entry name" value="6hp_glycosidase-like_sf"/>
</dbReference>
<dbReference type="Gene3D" id="1.50.10.10">
    <property type="match status" value="1"/>
</dbReference>
<dbReference type="EMBL" id="GIBP01002579">
    <property type="protein sequence ID" value="NDV31548.1"/>
    <property type="molecule type" value="Transcribed_RNA"/>
</dbReference>
<keyword evidence="7" id="KW-0106">Calcium</keyword>